<sequence length="226" mass="24486">MKPKICSSPEECRGLFRRSLFIVGEFGGNDYNSPLFAFRPLEEVHEFVGDVVNSIGEGIERRGPWTWWCPGCSRSAASRCTCPSSGSSRRCTAARAGASRTSTRCRGCTTWRCSARSWSSGRSTPTCASCTPTTTRPPSSSSSTPRNGVSLRQKPRACCGAPGVGVYNFNLTSKCGEPGAYACDDPSNHWSWDGIHLTEASYGHIARGWLYGPFADPPIVGNRNLE</sequence>
<reference evidence="3 4" key="1">
    <citation type="submission" date="2017-09" db="EMBL/GenBank/DDBJ databases">
        <authorList>
            <consortium name="International Durum Wheat Genome Sequencing Consortium (IDWGSC)"/>
            <person name="Milanesi L."/>
        </authorList>
    </citation>
    <scope>NUCLEOTIDE SEQUENCE [LARGE SCALE GENOMIC DNA]</scope>
    <source>
        <strain evidence="4">cv. Svevo</strain>
    </source>
</reference>
<dbReference type="Proteomes" id="UP000324705">
    <property type="component" value="Chromosome 3B"/>
</dbReference>
<name>A0A9R1QDD0_TRITD</name>
<evidence type="ECO:0000313" key="3">
    <source>
        <dbReference type="EMBL" id="VAH74522.1"/>
    </source>
</evidence>
<dbReference type="Gene3D" id="3.40.50.1110">
    <property type="entry name" value="SGNH hydrolase"/>
    <property type="match status" value="1"/>
</dbReference>
<gene>
    <name evidence="3" type="ORF">TRITD_3Bv1G060990</name>
</gene>
<evidence type="ECO:0008006" key="5">
    <source>
        <dbReference type="Google" id="ProtNLM"/>
    </source>
</evidence>
<dbReference type="Gramene" id="TRITD3Bv1G060990.1">
    <property type="protein sequence ID" value="TRITD3Bv1G060990.1"/>
    <property type="gene ID" value="TRITD3Bv1G060990"/>
</dbReference>
<protein>
    <recommendedName>
        <fullName evidence="5">GDSL esterase/lipase</fullName>
    </recommendedName>
</protein>
<feature type="compositionally biased region" description="Low complexity" evidence="2">
    <location>
        <begin position="122"/>
        <end position="146"/>
    </location>
</feature>
<proteinExistence type="inferred from homology"/>
<dbReference type="AlphaFoldDB" id="A0A9R1QDD0"/>
<organism evidence="3 4">
    <name type="scientific">Triticum turgidum subsp. durum</name>
    <name type="common">Durum wheat</name>
    <name type="synonym">Triticum durum</name>
    <dbReference type="NCBI Taxonomy" id="4567"/>
    <lineage>
        <taxon>Eukaryota</taxon>
        <taxon>Viridiplantae</taxon>
        <taxon>Streptophyta</taxon>
        <taxon>Embryophyta</taxon>
        <taxon>Tracheophyta</taxon>
        <taxon>Spermatophyta</taxon>
        <taxon>Magnoliopsida</taxon>
        <taxon>Liliopsida</taxon>
        <taxon>Poales</taxon>
        <taxon>Poaceae</taxon>
        <taxon>BOP clade</taxon>
        <taxon>Pooideae</taxon>
        <taxon>Triticodae</taxon>
        <taxon>Triticeae</taxon>
        <taxon>Triticinae</taxon>
        <taxon>Triticum</taxon>
    </lineage>
</organism>
<comment type="similarity">
    <text evidence="1">Belongs to the 'GDSL' lipolytic enzyme family.</text>
</comment>
<dbReference type="InterPro" id="IPR036514">
    <property type="entry name" value="SGNH_hydro_sf"/>
</dbReference>
<evidence type="ECO:0000313" key="4">
    <source>
        <dbReference type="Proteomes" id="UP000324705"/>
    </source>
</evidence>
<accession>A0A9R1QDD0</accession>
<dbReference type="PANTHER" id="PTHR22835:SF574">
    <property type="entry name" value="OS01G0214800 PROTEIN"/>
    <property type="match status" value="1"/>
</dbReference>
<evidence type="ECO:0000256" key="2">
    <source>
        <dbReference type="SAM" id="MobiDB-lite"/>
    </source>
</evidence>
<feature type="region of interest" description="Disordered" evidence="2">
    <location>
        <begin position="116"/>
        <end position="153"/>
    </location>
</feature>
<keyword evidence="4" id="KW-1185">Reference proteome</keyword>
<dbReference type="PANTHER" id="PTHR22835">
    <property type="entry name" value="ZINC FINGER FYVE DOMAIN CONTAINING PROTEIN"/>
    <property type="match status" value="1"/>
</dbReference>
<evidence type="ECO:0000256" key="1">
    <source>
        <dbReference type="ARBA" id="ARBA00008668"/>
    </source>
</evidence>
<dbReference type="EMBL" id="LT934116">
    <property type="protein sequence ID" value="VAH74522.1"/>
    <property type="molecule type" value="Genomic_DNA"/>
</dbReference>